<evidence type="ECO:0000313" key="1">
    <source>
        <dbReference type="EMBL" id="JAH56934.1"/>
    </source>
</evidence>
<sequence>MLHLVEYCFSRLLFSLFADLGADIFIKFRPVMHSSLRYFRDSFAFFRSFVA</sequence>
<reference evidence="1" key="1">
    <citation type="submission" date="2014-11" db="EMBL/GenBank/DDBJ databases">
        <authorList>
            <person name="Amaro Gonzalez C."/>
        </authorList>
    </citation>
    <scope>NUCLEOTIDE SEQUENCE</scope>
</reference>
<organism evidence="1">
    <name type="scientific">Anguilla anguilla</name>
    <name type="common">European freshwater eel</name>
    <name type="synonym">Muraena anguilla</name>
    <dbReference type="NCBI Taxonomy" id="7936"/>
    <lineage>
        <taxon>Eukaryota</taxon>
        <taxon>Metazoa</taxon>
        <taxon>Chordata</taxon>
        <taxon>Craniata</taxon>
        <taxon>Vertebrata</taxon>
        <taxon>Euteleostomi</taxon>
        <taxon>Actinopterygii</taxon>
        <taxon>Neopterygii</taxon>
        <taxon>Teleostei</taxon>
        <taxon>Anguilliformes</taxon>
        <taxon>Anguillidae</taxon>
        <taxon>Anguilla</taxon>
    </lineage>
</organism>
<name>A0A0E9TTB8_ANGAN</name>
<proteinExistence type="predicted"/>
<reference evidence="1" key="2">
    <citation type="journal article" date="2015" name="Fish Shellfish Immunol.">
        <title>Early steps in the European eel (Anguilla anguilla)-Vibrio vulnificus interaction in the gills: Role of the RtxA13 toxin.</title>
        <authorList>
            <person name="Callol A."/>
            <person name="Pajuelo D."/>
            <person name="Ebbesson L."/>
            <person name="Teles M."/>
            <person name="MacKenzie S."/>
            <person name="Amaro C."/>
        </authorList>
    </citation>
    <scope>NUCLEOTIDE SEQUENCE</scope>
</reference>
<dbReference type="AlphaFoldDB" id="A0A0E9TTB8"/>
<accession>A0A0E9TTB8</accession>
<dbReference type="EMBL" id="GBXM01051643">
    <property type="protein sequence ID" value="JAH56934.1"/>
    <property type="molecule type" value="Transcribed_RNA"/>
</dbReference>
<protein>
    <submittedName>
        <fullName evidence="1">Uncharacterized protein</fullName>
    </submittedName>
</protein>